<dbReference type="AlphaFoldDB" id="A0A9P8VR21"/>
<comment type="caution">
    <text evidence="1">The sequence shown here is derived from an EMBL/GenBank/DDBJ whole genome shotgun (WGS) entry which is preliminary data.</text>
</comment>
<keyword evidence="3" id="KW-1185">Reference proteome</keyword>
<dbReference type="OrthoDB" id="4815688at2759"/>
<accession>A0A9P8VR21</accession>
<name>A0A9P8VR21_9HYPO</name>
<dbReference type="EMBL" id="JAGPYM010000060">
    <property type="protein sequence ID" value="KAH6871055.1"/>
    <property type="molecule type" value="Genomic_DNA"/>
</dbReference>
<evidence type="ECO:0000313" key="1">
    <source>
        <dbReference type="EMBL" id="KAH6871055.1"/>
    </source>
</evidence>
<gene>
    <name evidence="2" type="ORF">B0T10DRAFT_567485</name>
    <name evidence="1" type="ORF">B0T10DRAFT_568529</name>
</gene>
<dbReference type="Proteomes" id="UP000777438">
    <property type="component" value="Unassembled WGS sequence"/>
</dbReference>
<evidence type="ECO:0000313" key="3">
    <source>
        <dbReference type="Proteomes" id="UP000777438"/>
    </source>
</evidence>
<evidence type="ECO:0000313" key="2">
    <source>
        <dbReference type="EMBL" id="KAH6874171.1"/>
    </source>
</evidence>
<protein>
    <submittedName>
        <fullName evidence="1">Uncharacterized protein</fullName>
    </submittedName>
</protein>
<dbReference type="EMBL" id="JAGPYM010000041">
    <property type="protein sequence ID" value="KAH6874171.1"/>
    <property type="molecule type" value="Genomic_DNA"/>
</dbReference>
<organism evidence="1 3">
    <name type="scientific">Thelonectria olida</name>
    <dbReference type="NCBI Taxonomy" id="1576542"/>
    <lineage>
        <taxon>Eukaryota</taxon>
        <taxon>Fungi</taxon>
        <taxon>Dikarya</taxon>
        <taxon>Ascomycota</taxon>
        <taxon>Pezizomycotina</taxon>
        <taxon>Sordariomycetes</taxon>
        <taxon>Hypocreomycetidae</taxon>
        <taxon>Hypocreales</taxon>
        <taxon>Nectriaceae</taxon>
        <taxon>Thelonectria</taxon>
    </lineage>
</organism>
<sequence>MDEPPRPASSVYSDSFQLQDLLHRLSEQTRSQRGYTAQALVEERDALRTELDSKRRLWQSARQLMARSSDMANRLLQLHGDAEGRILHEQCKWKANCVAI</sequence>
<proteinExistence type="predicted"/>
<reference evidence="1 3" key="1">
    <citation type="journal article" date="2021" name="Nat. Commun.">
        <title>Genetic determinants of endophytism in the Arabidopsis root mycobiome.</title>
        <authorList>
            <person name="Mesny F."/>
            <person name="Miyauchi S."/>
            <person name="Thiergart T."/>
            <person name="Pickel B."/>
            <person name="Atanasova L."/>
            <person name="Karlsson M."/>
            <person name="Huettel B."/>
            <person name="Barry K.W."/>
            <person name="Haridas S."/>
            <person name="Chen C."/>
            <person name="Bauer D."/>
            <person name="Andreopoulos W."/>
            <person name="Pangilinan J."/>
            <person name="LaButti K."/>
            <person name="Riley R."/>
            <person name="Lipzen A."/>
            <person name="Clum A."/>
            <person name="Drula E."/>
            <person name="Henrissat B."/>
            <person name="Kohler A."/>
            <person name="Grigoriev I.V."/>
            <person name="Martin F.M."/>
            <person name="Hacquard S."/>
        </authorList>
    </citation>
    <scope>NUCLEOTIDE SEQUENCE [LARGE SCALE GENOMIC DNA]</scope>
    <source>
        <strain evidence="1 3">MPI-CAGE-CH-0241</strain>
    </source>
</reference>